<dbReference type="OrthoDB" id="2735536at2759"/>
<keyword evidence="1" id="KW-0560">Oxidoreductase</keyword>
<evidence type="ECO:0000256" key="2">
    <source>
        <dbReference type="ARBA" id="ARBA00023445"/>
    </source>
</evidence>
<evidence type="ECO:0000313" key="3">
    <source>
        <dbReference type="EMBL" id="KAF4307787.1"/>
    </source>
</evidence>
<comment type="caution">
    <text evidence="3">The sequence shown here is derived from an EMBL/GenBank/DDBJ whole genome shotgun (WGS) entry which is preliminary data.</text>
</comment>
<reference evidence="3" key="1">
    <citation type="submission" date="2020-04" db="EMBL/GenBank/DDBJ databases">
        <title>Genome Assembly and Annotation of Botryosphaeria dothidea sdau 11-99, a Latent Pathogen of Apple Fruit Ring Rot in China.</title>
        <authorList>
            <person name="Yu C."/>
            <person name="Diao Y."/>
            <person name="Lu Q."/>
            <person name="Zhao J."/>
            <person name="Cui S."/>
            <person name="Peng C."/>
            <person name="He B."/>
            <person name="Liu H."/>
        </authorList>
    </citation>
    <scope>NUCLEOTIDE SEQUENCE [LARGE SCALE GENOMIC DNA]</scope>
    <source>
        <strain evidence="3">Sdau11-99</strain>
    </source>
</reference>
<comment type="similarity">
    <text evidence="2">Belongs to the NAD(P)-dependent epimerase/dehydratase family. Dihydroflavonol-4-reductase subfamily.</text>
</comment>
<dbReference type="PANTHER" id="PTHR10366:SF562">
    <property type="entry name" value="ALDEHYDE REDUCTASE II (AFU_ORTHOLOGUE AFUA_1G11360)"/>
    <property type="match status" value="1"/>
</dbReference>
<gene>
    <name evidence="3" type="ORF">GTA08_BOTSDO04661</name>
</gene>
<name>A0A8H4IV32_9PEZI</name>
<dbReference type="InterPro" id="IPR036291">
    <property type="entry name" value="NAD(P)-bd_dom_sf"/>
</dbReference>
<keyword evidence="4" id="KW-1185">Reference proteome</keyword>
<dbReference type="InterPro" id="IPR050425">
    <property type="entry name" value="NAD(P)_dehydrat-like"/>
</dbReference>
<dbReference type="Proteomes" id="UP000572817">
    <property type="component" value="Unassembled WGS sequence"/>
</dbReference>
<proteinExistence type="inferred from homology"/>
<evidence type="ECO:0000256" key="1">
    <source>
        <dbReference type="ARBA" id="ARBA00023002"/>
    </source>
</evidence>
<sequence>MEPSVKRYVLTSSSFAAHLPKPNKKGVVTKDTWNDESVKIAQQDPPYLPGRASHNYAASKALAEREVWKFYRENETRRLGLIVNTVLPSANFGKSLDLVNQGHPSTSKFVEFLWKDTNLQQIAGIPPQYFIDVQDCARLHVAAVIHPEVIWKRIFAWAEPYNYDIILDILRKQNAGKEFVRNVQNGVDLHIVEPRARAEQLLRGMGRAGFTSLEDSIWMNSEDLRSTV</sequence>
<dbReference type="EMBL" id="WWBZ02000022">
    <property type="protein sequence ID" value="KAF4307787.1"/>
    <property type="molecule type" value="Genomic_DNA"/>
</dbReference>
<dbReference type="GO" id="GO:0016616">
    <property type="term" value="F:oxidoreductase activity, acting on the CH-OH group of donors, NAD or NADP as acceptor"/>
    <property type="evidence" value="ECO:0007669"/>
    <property type="project" value="TreeGrafter"/>
</dbReference>
<dbReference type="Gene3D" id="3.40.50.720">
    <property type="entry name" value="NAD(P)-binding Rossmann-like Domain"/>
    <property type="match status" value="1"/>
</dbReference>
<protein>
    <submittedName>
        <fullName evidence="3">Aldehyde reductase 2</fullName>
    </submittedName>
</protein>
<evidence type="ECO:0000313" key="4">
    <source>
        <dbReference type="Proteomes" id="UP000572817"/>
    </source>
</evidence>
<accession>A0A8H4IV32</accession>
<dbReference type="AlphaFoldDB" id="A0A8H4IV32"/>
<organism evidence="3 4">
    <name type="scientific">Botryosphaeria dothidea</name>
    <dbReference type="NCBI Taxonomy" id="55169"/>
    <lineage>
        <taxon>Eukaryota</taxon>
        <taxon>Fungi</taxon>
        <taxon>Dikarya</taxon>
        <taxon>Ascomycota</taxon>
        <taxon>Pezizomycotina</taxon>
        <taxon>Dothideomycetes</taxon>
        <taxon>Dothideomycetes incertae sedis</taxon>
        <taxon>Botryosphaeriales</taxon>
        <taxon>Botryosphaeriaceae</taxon>
        <taxon>Botryosphaeria</taxon>
    </lineage>
</organism>
<dbReference type="SUPFAM" id="SSF51735">
    <property type="entry name" value="NAD(P)-binding Rossmann-fold domains"/>
    <property type="match status" value="1"/>
</dbReference>
<dbReference type="PANTHER" id="PTHR10366">
    <property type="entry name" value="NAD DEPENDENT EPIMERASE/DEHYDRATASE"/>
    <property type="match status" value="1"/>
</dbReference>